<organism evidence="13 14">
    <name type="scientific">Humitalea rosea</name>
    <dbReference type="NCBI Taxonomy" id="990373"/>
    <lineage>
        <taxon>Bacteria</taxon>
        <taxon>Pseudomonadati</taxon>
        <taxon>Pseudomonadota</taxon>
        <taxon>Alphaproteobacteria</taxon>
        <taxon>Acetobacterales</taxon>
        <taxon>Roseomonadaceae</taxon>
        <taxon>Humitalea</taxon>
    </lineage>
</organism>
<protein>
    <recommendedName>
        <fullName evidence="5">2-dehydropantoate 2-reductase</fullName>
        <ecNumber evidence="4">1.1.1.169</ecNumber>
    </recommendedName>
    <alternativeName>
        <fullName evidence="9">Ketopantoate reductase</fullName>
    </alternativeName>
</protein>
<evidence type="ECO:0000256" key="6">
    <source>
        <dbReference type="ARBA" id="ARBA00022655"/>
    </source>
</evidence>
<dbReference type="InterPro" id="IPR013332">
    <property type="entry name" value="KPR_N"/>
</dbReference>
<comment type="similarity">
    <text evidence="3">Belongs to the ketopantoate reductase family.</text>
</comment>
<evidence type="ECO:0000256" key="4">
    <source>
        <dbReference type="ARBA" id="ARBA00013014"/>
    </source>
</evidence>
<dbReference type="GO" id="GO:0008677">
    <property type="term" value="F:2-dehydropantoate 2-reductase activity"/>
    <property type="evidence" value="ECO:0007669"/>
    <property type="project" value="UniProtKB-EC"/>
</dbReference>
<comment type="function">
    <text evidence="1">Catalyzes the NADPH-dependent reduction of ketopantoate into pantoic acid.</text>
</comment>
<evidence type="ECO:0000256" key="2">
    <source>
        <dbReference type="ARBA" id="ARBA00004994"/>
    </source>
</evidence>
<dbReference type="InterPro" id="IPR008927">
    <property type="entry name" value="6-PGluconate_DH-like_C_sf"/>
</dbReference>
<sequence>MKICVFGAGAIGGHVAGRLAKGGADVSLVLRGANLAAIRERGLEVRAGDGVHHSRPKASADPAELGVQDAVIVTVKAPALPSVAASIAPLIGPNTAVAFVMNGIPWWYFDKHGGPMDGKRLPQVDPGNALRDAVGVERTIGGVVYSACTVIEPGIVNVASPTNRVILGELDGSISPRAQAIAALLEAGGMGCPVSDDIRKEVWGKLMGNLSGGPLCLLSRRTIAETLSDPVVLAAAIRMTDEGGAIAAALGRDVGMGGADRVGRSLKTFHKPSILQDLELGRPMEVEALFRLPLELGRMAGVPTPTLDLAIALATHAAIAAGLYTPLEGKAV</sequence>
<dbReference type="Pfam" id="PF08546">
    <property type="entry name" value="ApbA_C"/>
    <property type="match status" value="1"/>
</dbReference>
<comment type="caution">
    <text evidence="13">The sequence shown here is derived from an EMBL/GenBank/DDBJ whole genome shotgun (WGS) entry which is preliminary data.</text>
</comment>
<comment type="pathway">
    <text evidence="2">Cofactor biosynthesis; (R)-pantothenate biosynthesis; (R)-pantoate from 3-methyl-2-oxobutanoate: step 2/2.</text>
</comment>
<keyword evidence="8" id="KW-0560">Oxidoreductase</keyword>
<dbReference type="PANTHER" id="PTHR21708:SF45">
    <property type="entry name" value="2-DEHYDROPANTOATE 2-REDUCTASE"/>
    <property type="match status" value="1"/>
</dbReference>
<dbReference type="GO" id="GO:0005737">
    <property type="term" value="C:cytoplasm"/>
    <property type="evidence" value="ECO:0007669"/>
    <property type="project" value="TreeGrafter"/>
</dbReference>
<dbReference type="InterPro" id="IPR036291">
    <property type="entry name" value="NAD(P)-bd_dom_sf"/>
</dbReference>
<keyword evidence="6" id="KW-0566">Pantothenate biosynthesis</keyword>
<proteinExistence type="inferred from homology"/>
<dbReference type="RefSeq" id="WP_111397311.1">
    <property type="nucleotide sequence ID" value="NZ_QKYU01000005.1"/>
</dbReference>
<evidence type="ECO:0000313" key="14">
    <source>
        <dbReference type="Proteomes" id="UP000249688"/>
    </source>
</evidence>
<dbReference type="Gene3D" id="1.10.1040.10">
    <property type="entry name" value="N-(1-d-carboxylethyl)-l-norvaline Dehydrogenase, domain 2"/>
    <property type="match status" value="1"/>
</dbReference>
<evidence type="ECO:0000256" key="10">
    <source>
        <dbReference type="ARBA" id="ARBA00048793"/>
    </source>
</evidence>
<evidence type="ECO:0000256" key="5">
    <source>
        <dbReference type="ARBA" id="ARBA00019465"/>
    </source>
</evidence>
<evidence type="ECO:0000313" key="13">
    <source>
        <dbReference type="EMBL" id="PZW48443.1"/>
    </source>
</evidence>
<feature type="domain" description="Ketopantoate reductase N-terminal" evidence="11">
    <location>
        <begin position="3"/>
        <end position="104"/>
    </location>
</feature>
<keyword evidence="14" id="KW-1185">Reference proteome</keyword>
<evidence type="ECO:0000256" key="3">
    <source>
        <dbReference type="ARBA" id="ARBA00007870"/>
    </source>
</evidence>
<dbReference type="Proteomes" id="UP000249688">
    <property type="component" value="Unassembled WGS sequence"/>
</dbReference>
<name>A0A2W7INB4_9PROT</name>
<comment type="catalytic activity">
    <reaction evidence="10">
        <text>(R)-pantoate + NADP(+) = 2-dehydropantoate + NADPH + H(+)</text>
        <dbReference type="Rhea" id="RHEA:16233"/>
        <dbReference type="ChEBI" id="CHEBI:11561"/>
        <dbReference type="ChEBI" id="CHEBI:15378"/>
        <dbReference type="ChEBI" id="CHEBI:15980"/>
        <dbReference type="ChEBI" id="CHEBI:57783"/>
        <dbReference type="ChEBI" id="CHEBI:58349"/>
        <dbReference type="EC" id="1.1.1.169"/>
    </reaction>
</comment>
<evidence type="ECO:0000259" key="11">
    <source>
        <dbReference type="Pfam" id="PF02558"/>
    </source>
</evidence>
<dbReference type="FunFam" id="3.40.50.720:FF:000307">
    <property type="entry name" value="2-dehydropantoate 2-reductase"/>
    <property type="match status" value="1"/>
</dbReference>
<gene>
    <name evidence="13" type="ORF">C8P66_105193</name>
</gene>
<dbReference type="GO" id="GO:0015940">
    <property type="term" value="P:pantothenate biosynthetic process"/>
    <property type="evidence" value="ECO:0007669"/>
    <property type="project" value="UniProtKB-UniPathway"/>
</dbReference>
<dbReference type="InterPro" id="IPR051402">
    <property type="entry name" value="KPR-Related"/>
</dbReference>
<evidence type="ECO:0000256" key="9">
    <source>
        <dbReference type="ARBA" id="ARBA00032024"/>
    </source>
</evidence>
<dbReference type="EC" id="1.1.1.169" evidence="4"/>
<evidence type="ECO:0000256" key="7">
    <source>
        <dbReference type="ARBA" id="ARBA00022857"/>
    </source>
</evidence>
<evidence type="ECO:0000256" key="1">
    <source>
        <dbReference type="ARBA" id="ARBA00002919"/>
    </source>
</evidence>
<keyword evidence="7" id="KW-0521">NADP</keyword>
<accession>A0A2W7INB4</accession>
<dbReference type="Gene3D" id="3.40.50.720">
    <property type="entry name" value="NAD(P)-binding Rossmann-like Domain"/>
    <property type="match status" value="1"/>
</dbReference>
<dbReference type="SUPFAM" id="SSF51735">
    <property type="entry name" value="NAD(P)-binding Rossmann-fold domains"/>
    <property type="match status" value="1"/>
</dbReference>
<dbReference type="Pfam" id="PF02558">
    <property type="entry name" value="ApbA"/>
    <property type="match status" value="1"/>
</dbReference>
<dbReference type="InterPro" id="IPR013328">
    <property type="entry name" value="6PGD_dom2"/>
</dbReference>
<evidence type="ECO:0000259" key="12">
    <source>
        <dbReference type="Pfam" id="PF08546"/>
    </source>
</evidence>
<dbReference type="PANTHER" id="PTHR21708">
    <property type="entry name" value="PROBABLE 2-DEHYDROPANTOATE 2-REDUCTASE"/>
    <property type="match status" value="1"/>
</dbReference>
<dbReference type="OrthoDB" id="247668at2"/>
<dbReference type="AlphaFoldDB" id="A0A2W7INB4"/>
<dbReference type="EMBL" id="QKYU01000005">
    <property type="protein sequence ID" value="PZW48443.1"/>
    <property type="molecule type" value="Genomic_DNA"/>
</dbReference>
<dbReference type="UniPathway" id="UPA00028">
    <property type="reaction ID" value="UER00004"/>
</dbReference>
<evidence type="ECO:0000256" key="8">
    <source>
        <dbReference type="ARBA" id="ARBA00023002"/>
    </source>
</evidence>
<reference evidence="13 14" key="1">
    <citation type="submission" date="2018-06" db="EMBL/GenBank/DDBJ databases">
        <title>Genomic Encyclopedia of Archaeal and Bacterial Type Strains, Phase II (KMG-II): from individual species to whole genera.</title>
        <authorList>
            <person name="Goeker M."/>
        </authorList>
    </citation>
    <scope>NUCLEOTIDE SEQUENCE [LARGE SCALE GENOMIC DNA]</scope>
    <source>
        <strain evidence="13 14">DSM 24525</strain>
    </source>
</reference>
<feature type="domain" description="Ketopantoate reductase C-terminal" evidence="12">
    <location>
        <begin position="197"/>
        <end position="315"/>
    </location>
</feature>
<dbReference type="NCBIfam" id="NF005089">
    <property type="entry name" value="PRK06522.1-4"/>
    <property type="match status" value="1"/>
</dbReference>
<dbReference type="InterPro" id="IPR013752">
    <property type="entry name" value="KPA_reductase"/>
</dbReference>
<dbReference type="SUPFAM" id="SSF48179">
    <property type="entry name" value="6-phosphogluconate dehydrogenase C-terminal domain-like"/>
    <property type="match status" value="1"/>
</dbReference>